<protein>
    <submittedName>
        <fullName evidence="2">Uncharacterized protein</fullName>
    </submittedName>
</protein>
<name>A0ABQ6A6V4_9PROT</name>
<reference evidence="3" key="1">
    <citation type="journal article" date="2019" name="Int. J. Syst. Evol. Microbiol.">
        <title>The Global Catalogue of Microorganisms (GCM) 10K type strain sequencing project: providing services to taxonomists for standard genome sequencing and annotation.</title>
        <authorList>
            <consortium name="The Broad Institute Genomics Platform"/>
            <consortium name="The Broad Institute Genome Sequencing Center for Infectious Disease"/>
            <person name="Wu L."/>
            <person name="Ma J."/>
        </authorList>
    </citation>
    <scope>NUCLEOTIDE SEQUENCE [LARGE SCALE GENOMIC DNA]</scope>
    <source>
        <strain evidence="3">NBRC 112502</strain>
    </source>
</reference>
<accession>A0ABQ6A6V4</accession>
<dbReference type="EMBL" id="BSOS01000073">
    <property type="protein sequence ID" value="GLR67909.1"/>
    <property type="molecule type" value="Genomic_DNA"/>
</dbReference>
<proteinExistence type="predicted"/>
<comment type="caution">
    <text evidence="2">The sequence shown here is derived from an EMBL/GenBank/DDBJ whole genome shotgun (WGS) entry which is preliminary data.</text>
</comment>
<feature type="transmembrane region" description="Helical" evidence="1">
    <location>
        <begin position="132"/>
        <end position="156"/>
    </location>
</feature>
<feature type="transmembrane region" description="Helical" evidence="1">
    <location>
        <begin position="52"/>
        <end position="73"/>
    </location>
</feature>
<evidence type="ECO:0000313" key="2">
    <source>
        <dbReference type="EMBL" id="GLR67909.1"/>
    </source>
</evidence>
<keyword evidence="1" id="KW-0812">Transmembrane</keyword>
<organism evidence="2 3">
    <name type="scientific">Acidocella aquatica</name>
    <dbReference type="NCBI Taxonomy" id="1922313"/>
    <lineage>
        <taxon>Bacteria</taxon>
        <taxon>Pseudomonadati</taxon>
        <taxon>Pseudomonadota</taxon>
        <taxon>Alphaproteobacteria</taxon>
        <taxon>Acetobacterales</taxon>
        <taxon>Acidocellaceae</taxon>
        <taxon>Acidocella</taxon>
    </lineage>
</organism>
<evidence type="ECO:0000313" key="3">
    <source>
        <dbReference type="Proteomes" id="UP001156641"/>
    </source>
</evidence>
<feature type="transmembrane region" description="Helical" evidence="1">
    <location>
        <begin position="12"/>
        <end position="32"/>
    </location>
</feature>
<gene>
    <name evidence="2" type="ORF">GCM10010909_25900</name>
</gene>
<feature type="transmembrane region" description="Helical" evidence="1">
    <location>
        <begin position="94"/>
        <end position="112"/>
    </location>
</feature>
<dbReference type="Proteomes" id="UP001156641">
    <property type="component" value="Unassembled WGS sequence"/>
</dbReference>
<feature type="transmembrane region" description="Helical" evidence="1">
    <location>
        <begin position="168"/>
        <end position="189"/>
    </location>
</feature>
<evidence type="ECO:0000256" key="1">
    <source>
        <dbReference type="SAM" id="Phobius"/>
    </source>
</evidence>
<keyword evidence="3" id="KW-1185">Reference proteome</keyword>
<keyword evidence="1" id="KW-0472">Membrane</keyword>
<dbReference type="RefSeq" id="WP_284258708.1">
    <property type="nucleotide sequence ID" value="NZ_BSOS01000073.1"/>
</dbReference>
<sequence>MNKTAERLCAYSGVVFSALLGVGLLGVTTLWQPPAPGLGAGQIARLFQQNTLQIRLGVAVLAAGSAFYWPFAAAITTQMRRIEGKAHSLAETQMATATGTVIAVLLACFLWFAAAYRPGVMPPAIVQSLNDLGWLCFVGLYPPAVLQCVVIGVCILSQQPETMIYPRWLGFVNFWAAIIFLPGAAVPFFQSGPFAWNGLVSFWLVAGVFFGWIILMSFATAAAIKRMNFEG</sequence>
<keyword evidence="1" id="KW-1133">Transmembrane helix</keyword>
<feature type="transmembrane region" description="Helical" evidence="1">
    <location>
        <begin position="201"/>
        <end position="224"/>
    </location>
</feature>